<organism evidence="2 3">
    <name type="scientific">Kolteria novifilia</name>
    <dbReference type="NCBI Taxonomy" id="2527975"/>
    <lineage>
        <taxon>Bacteria</taxon>
        <taxon>Pseudomonadati</taxon>
        <taxon>Planctomycetota</taxon>
        <taxon>Planctomycetia</taxon>
        <taxon>Kolteriales</taxon>
        <taxon>Kolteriaceae</taxon>
        <taxon>Kolteria</taxon>
    </lineage>
</organism>
<dbReference type="Proteomes" id="UP000317093">
    <property type="component" value="Chromosome"/>
</dbReference>
<name>A0A518BC25_9BACT</name>
<dbReference type="SUPFAM" id="SSF53474">
    <property type="entry name" value="alpha/beta-Hydrolases"/>
    <property type="match status" value="1"/>
</dbReference>
<gene>
    <name evidence="2" type="ORF">Pan216_54090</name>
</gene>
<accession>A0A518BC25</accession>
<dbReference type="EMBL" id="CP036279">
    <property type="protein sequence ID" value="QDU64519.1"/>
    <property type="molecule type" value="Genomic_DNA"/>
</dbReference>
<reference evidence="2 3" key="1">
    <citation type="submission" date="2019-02" db="EMBL/GenBank/DDBJ databases">
        <title>Deep-cultivation of Planctomycetes and their phenomic and genomic characterization uncovers novel biology.</title>
        <authorList>
            <person name="Wiegand S."/>
            <person name="Jogler M."/>
            <person name="Boedeker C."/>
            <person name="Pinto D."/>
            <person name="Vollmers J."/>
            <person name="Rivas-Marin E."/>
            <person name="Kohn T."/>
            <person name="Peeters S.H."/>
            <person name="Heuer A."/>
            <person name="Rast P."/>
            <person name="Oberbeckmann S."/>
            <person name="Bunk B."/>
            <person name="Jeske O."/>
            <person name="Meyerdierks A."/>
            <person name="Storesund J.E."/>
            <person name="Kallscheuer N."/>
            <person name="Luecker S."/>
            <person name="Lage O.M."/>
            <person name="Pohl T."/>
            <person name="Merkel B.J."/>
            <person name="Hornburger P."/>
            <person name="Mueller R.-W."/>
            <person name="Bruemmer F."/>
            <person name="Labrenz M."/>
            <person name="Spormann A.M."/>
            <person name="Op den Camp H."/>
            <person name="Overmann J."/>
            <person name="Amann R."/>
            <person name="Jetten M.S.M."/>
            <person name="Mascher T."/>
            <person name="Medema M.H."/>
            <person name="Devos D.P."/>
            <person name="Kaster A.-K."/>
            <person name="Ovreas L."/>
            <person name="Rohde M."/>
            <person name="Galperin M.Y."/>
            <person name="Jogler C."/>
        </authorList>
    </citation>
    <scope>NUCLEOTIDE SEQUENCE [LARGE SCALE GENOMIC DNA]</scope>
    <source>
        <strain evidence="2 3">Pan216</strain>
    </source>
</reference>
<dbReference type="RefSeq" id="WP_145262786.1">
    <property type="nucleotide sequence ID" value="NZ_CP036279.1"/>
</dbReference>
<dbReference type="InterPro" id="IPR029058">
    <property type="entry name" value="AB_hydrolase_fold"/>
</dbReference>
<sequence length="564" mass="62319">MSAIARHVFHYRSSIDGTEQPYVVCAPEERSPEPLPVVFLLHDVLETPTPSEFTEHALREASIWLPDLEAGRCPIFVQPFGRGNGGWLGVGARDLFDVWNELKTQFPCEENAVSLLGVGAGATGALQLASWYPDCFSAVASIGAWTDDRQDLPLGASGRDHWERGQRQAMNPIELVTNLQGIALHLEHPWWFQGVGGTPSPAHLDALRKALDKEKIAYREGASAPSLGGTLDAPADRAGTLNWLTGHRRNEQPNAFSFSTYTLRSSTCRGVRIGRLSRPGKLASVTGKLGRKKMRLTTDRVDALSVAFPIRGTEDSLTIDKQTIPSPGKRHLKSGRVWVYLERLGRKWEVVGNGEEPDPQEEVGSQPIKSPTLPGPAMDLRWDRVLFVPGGLGDEVETRTLGLFAEELRDRWVSGEDSVAQHPGDRSVAIDYPIKSDAEVSDEDQASHHLVLLGTPKNHLLLARYRSALPCKWKNVEKASDPALPLPFRLGNRSYDDPRDVVFFCCPNPGHPDRYLLIISPTTLAGLAHAAKVQTAFLPDYLVQRGRRVLDWGYFGADWQIPLV</sequence>
<dbReference type="KEGG" id="knv:Pan216_54090"/>
<dbReference type="AlphaFoldDB" id="A0A518BC25"/>
<evidence type="ECO:0000313" key="3">
    <source>
        <dbReference type="Proteomes" id="UP000317093"/>
    </source>
</evidence>
<proteinExistence type="predicted"/>
<evidence type="ECO:0008006" key="4">
    <source>
        <dbReference type="Google" id="ProtNLM"/>
    </source>
</evidence>
<evidence type="ECO:0000256" key="1">
    <source>
        <dbReference type="SAM" id="MobiDB-lite"/>
    </source>
</evidence>
<protein>
    <recommendedName>
        <fullName evidence="4">Esterase</fullName>
    </recommendedName>
</protein>
<dbReference type="Gene3D" id="3.40.50.1820">
    <property type="entry name" value="alpha/beta hydrolase"/>
    <property type="match status" value="1"/>
</dbReference>
<feature type="region of interest" description="Disordered" evidence="1">
    <location>
        <begin position="352"/>
        <end position="374"/>
    </location>
</feature>
<dbReference type="OrthoDB" id="9764953at2"/>
<evidence type="ECO:0000313" key="2">
    <source>
        <dbReference type="EMBL" id="QDU64519.1"/>
    </source>
</evidence>
<keyword evidence="3" id="KW-1185">Reference proteome</keyword>